<dbReference type="RefSeq" id="WP_130415552.1">
    <property type="nucleotide sequence ID" value="NZ_SHKX01000016.1"/>
</dbReference>
<dbReference type="InterPro" id="IPR050155">
    <property type="entry name" value="HAD-like_hydrolase_sf"/>
</dbReference>
<keyword evidence="1" id="KW-0378">Hydrolase</keyword>
<organism evidence="1 2">
    <name type="scientific">Fluviicoccus keumensis</name>
    <dbReference type="NCBI Taxonomy" id="1435465"/>
    <lineage>
        <taxon>Bacteria</taxon>
        <taxon>Pseudomonadati</taxon>
        <taxon>Pseudomonadota</taxon>
        <taxon>Gammaproteobacteria</taxon>
        <taxon>Moraxellales</taxon>
        <taxon>Moraxellaceae</taxon>
        <taxon>Fluviicoccus</taxon>
    </lineage>
</organism>
<dbReference type="AlphaFoldDB" id="A0A4Q7YJC2"/>
<accession>A0A4Q7YJC2</accession>
<dbReference type="NCBIfam" id="TIGR01509">
    <property type="entry name" value="HAD-SF-IA-v3"/>
    <property type="match status" value="1"/>
</dbReference>
<dbReference type="EMBL" id="SHKX01000016">
    <property type="protein sequence ID" value="RZU36934.1"/>
    <property type="molecule type" value="Genomic_DNA"/>
</dbReference>
<dbReference type="OrthoDB" id="9773910at2"/>
<comment type="caution">
    <text evidence="1">The sequence shown here is derived from an EMBL/GenBank/DDBJ whole genome shotgun (WGS) entry which is preliminary data.</text>
</comment>
<protein>
    <submittedName>
        <fullName evidence="1">Putative hydrolase of the HAD superfamily</fullName>
    </submittedName>
</protein>
<dbReference type="Proteomes" id="UP000292423">
    <property type="component" value="Unassembled WGS sequence"/>
</dbReference>
<dbReference type="PANTHER" id="PTHR43434:SF3">
    <property type="entry name" value="GMP_IMP NUCLEOTIDASE YRFG"/>
    <property type="match status" value="1"/>
</dbReference>
<dbReference type="SUPFAM" id="SSF56784">
    <property type="entry name" value="HAD-like"/>
    <property type="match status" value="1"/>
</dbReference>
<dbReference type="InterPro" id="IPR006439">
    <property type="entry name" value="HAD-SF_hydro_IA"/>
</dbReference>
<dbReference type="InterPro" id="IPR036412">
    <property type="entry name" value="HAD-like_sf"/>
</dbReference>
<sequence>MIDWSLIDTVLLDMDGTLLDLHFDNYFWQEFVPEVWGRQNGHTLAESKQLLYPRLEAERGNLNWYCLDHWSAELGLDIVALKQEIRHLLAIRADADVFLKALADSSKDVWMITNAHPDALRLKLDHTAIAGFFDRILSSHEFGYPKEHPEFWHRLQQTVPFTPARALFIDDSISVLRAARNYGIGHLLTIAQPDSKLPPREGLEFVAVGHFRELLPIPAIRA</sequence>
<dbReference type="SFLD" id="SFLDG01129">
    <property type="entry name" value="C1.5:_HAD__Beta-PGM__Phosphata"/>
    <property type="match status" value="1"/>
</dbReference>
<dbReference type="CDD" id="cd01427">
    <property type="entry name" value="HAD_like"/>
    <property type="match status" value="1"/>
</dbReference>
<dbReference type="NCBIfam" id="NF011564">
    <property type="entry name" value="PRK14988.1"/>
    <property type="match status" value="1"/>
</dbReference>
<keyword evidence="2" id="KW-1185">Reference proteome</keyword>
<evidence type="ECO:0000313" key="1">
    <source>
        <dbReference type="EMBL" id="RZU36934.1"/>
    </source>
</evidence>
<proteinExistence type="predicted"/>
<name>A0A4Q7YJC2_9GAMM</name>
<evidence type="ECO:0000313" key="2">
    <source>
        <dbReference type="Proteomes" id="UP000292423"/>
    </source>
</evidence>
<dbReference type="GO" id="GO:0006281">
    <property type="term" value="P:DNA repair"/>
    <property type="evidence" value="ECO:0007669"/>
    <property type="project" value="TreeGrafter"/>
</dbReference>
<dbReference type="Gene3D" id="3.40.50.1000">
    <property type="entry name" value="HAD superfamily/HAD-like"/>
    <property type="match status" value="1"/>
</dbReference>
<dbReference type="InterPro" id="IPR023214">
    <property type="entry name" value="HAD_sf"/>
</dbReference>
<dbReference type="GO" id="GO:0005829">
    <property type="term" value="C:cytosol"/>
    <property type="evidence" value="ECO:0007669"/>
    <property type="project" value="TreeGrafter"/>
</dbReference>
<dbReference type="PANTHER" id="PTHR43434">
    <property type="entry name" value="PHOSPHOGLYCOLATE PHOSPHATASE"/>
    <property type="match status" value="1"/>
</dbReference>
<reference evidence="1 2" key="1">
    <citation type="submission" date="2019-02" db="EMBL/GenBank/DDBJ databases">
        <title>Genomic Encyclopedia of Type Strains, Phase IV (KMG-IV): sequencing the most valuable type-strain genomes for metagenomic binning, comparative biology and taxonomic classification.</title>
        <authorList>
            <person name="Goeker M."/>
        </authorList>
    </citation>
    <scope>NUCLEOTIDE SEQUENCE [LARGE SCALE GENOMIC DNA]</scope>
    <source>
        <strain evidence="1 2">DSM 105135</strain>
    </source>
</reference>
<dbReference type="SFLD" id="SFLDS00003">
    <property type="entry name" value="Haloacid_Dehalogenase"/>
    <property type="match status" value="1"/>
</dbReference>
<dbReference type="Pfam" id="PF00702">
    <property type="entry name" value="Hydrolase"/>
    <property type="match status" value="1"/>
</dbReference>
<gene>
    <name evidence="1" type="ORF">EV700_3147</name>
</gene>
<dbReference type="GO" id="GO:0008967">
    <property type="term" value="F:phosphoglycolate phosphatase activity"/>
    <property type="evidence" value="ECO:0007669"/>
    <property type="project" value="TreeGrafter"/>
</dbReference>